<keyword evidence="3" id="KW-0949">S-adenosyl-L-methionine</keyword>
<dbReference type="REBASE" id="290660">
    <property type="entry name" value="M.Slu15060ORF27315P"/>
</dbReference>
<dbReference type="GO" id="GO:0008170">
    <property type="term" value="F:N-methyltransferase activity"/>
    <property type="evidence" value="ECO:0007669"/>
    <property type="project" value="InterPro"/>
</dbReference>
<dbReference type="InterPro" id="IPR002295">
    <property type="entry name" value="N4/N6-MTase_EcoPI_Mod-like"/>
</dbReference>
<dbReference type="GO" id="GO:0003677">
    <property type="term" value="F:DNA binding"/>
    <property type="evidence" value="ECO:0007669"/>
    <property type="project" value="InterPro"/>
</dbReference>
<evidence type="ECO:0000256" key="2">
    <source>
        <dbReference type="ARBA" id="ARBA00022679"/>
    </source>
</evidence>
<evidence type="ECO:0000256" key="1">
    <source>
        <dbReference type="ARBA" id="ARBA00022603"/>
    </source>
</evidence>
<dbReference type="Proteomes" id="UP000267900">
    <property type="component" value="Chromosome"/>
</dbReference>
<feature type="domain" description="DNA methylase N-4/N-6" evidence="4">
    <location>
        <begin position="59"/>
        <end position="267"/>
    </location>
</feature>
<dbReference type="PRINTS" id="PR00506">
    <property type="entry name" value="D21N6MTFRASE"/>
</dbReference>
<dbReference type="RefSeq" id="WP_126916929.1">
    <property type="nucleotide sequence ID" value="NZ_CP034587.1"/>
</dbReference>
<dbReference type="OrthoDB" id="9773060at2"/>
<evidence type="ECO:0000313" key="5">
    <source>
        <dbReference type="EMBL" id="AZQ74427.1"/>
    </source>
</evidence>
<dbReference type="Pfam" id="PF01555">
    <property type="entry name" value="N6_N4_Mtase"/>
    <property type="match status" value="1"/>
</dbReference>
<keyword evidence="6" id="KW-1185">Reference proteome</keyword>
<gene>
    <name evidence="5" type="ORF">EKH77_27315</name>
</gene>
<dbReference type="SUPFAM" id="SSF53335">
    <property type="entry name" value="S-adenosyl-L-methionine-dependent methyltransferases"/>
    <property type="match status" value="1"/>
</dbReference>
<keyword evidence="1" id="KW-0489">Methyltransferase</keyword>
<organism evidence="5 6">
    <name type="scientific">Streptomyces luteoverticillatus</name>
    <name type="common">Streptoverticillium luteoverticillatus</name>
    <dbReference type="NCBI Taxonomy" id="66425"/>
    <lineage>
        <taxon>Bacteria</taxon>
        <taxon>Bacillati</taxon>
        <taxon>Actinomycetota</taxon>
        <taxon>Actinomycetes</taxon>
        <taxon>Kitasatosporales</taxon>
        <taxon>Streptomycetaceae</taxon>
        <taxon>Streptomyces</taxon>
    </lineage>
</organism>
<sequence>MNSRTAPDTAVRTVTATGGGTLTQGDAVDFLRTLPDATARLVVTSPWFTGPFTASSTDPTSPGFAKWLDPFVAEIARVLRPDGSLVLELGCCWAKDAPVRTVQNFSAITGLLAGGDWHLLQEFYWYNPGFLDSDVEWRDRRRERFDDCVSTWFWLARTPDVPVDVKAVRGFQNHLTRTYGNFLVLGDSAADDHGPADASGDPSGERERAHAERFPVALPEYFIRLLTREGELVVDPFAGTGATALAAETTGRAWACNDFSDEATGIAERRIDALRR</sequence>
<reference evidence="5 6" key="1">
    <citation type="submission" date="2018-12" db="EMBL/GenBank/DDBJ databases">
        <title>The whole draft genome of Streptomyce luteoverticillatus CGMCC 15060.</title>
        <authorList>
            <person name="Feng Z."/>
            <person name="Chen G."/>
            <person name="Zhang J."/>
            <person name="Zhu H."/>
            <person name="Yu X."/>
            <person name="Zhang W."/>
            <person name="Zhang X."/>
        </authorList>
    </citation>
    <scope>NUCLEOTIDE SEQUENCE [LARGE SCALE GENOMIC DNA]</scope>
    <source>
        <strain evidence="5 6">CGMCC 15060</strain>
    </source>
</reference>
<dbReference type="EMBL" id="CP034587">
    <property type="protein sequence ID" value="AZQ74427.1"/>
    <property type="molecule type" value="Genomic_DNA"/>
</dbReference>
<dbReference type="InterPro" id="IPR002941">
    <property type="entry name" value="DNA_methylase_N4/N6"/>
</dbReference>
<evidence type="ECO:0000259" key="4">
    <source>
        <dbReference type="Pfam" id="PF01555"/>
    </source>
</evidence>
<evidence type="ECO:0000313" key="6">
    <source>
        <dbReference type="Proteomes" id="UP000267900"/>
    </source>
</evidence>
<name>A0A3Q9G313_STRLT</name>
<accession>A0A3Q9G313</accession>
<evidence type="ECO:0000256" key="3">
    <source>
        <dbReference type="ARBA" id="ARBA00022691"/>
    </source>
</evidence>
<keyword evidence="2" id="KW-0808">Transferase</keyword>
<dbReference type="Gene3D" id="3.40.50.150">
    <property type="entry name" value="Vaccinia Virus protein VP39"/>
    <property type="match status" value="1"/>
</dbReference>
<dbReference type="AlphaFoldDB" id="A0A3Q9G313"/>
<proteinExistence type="predicted"/>
<dbReference type="GO" id="GO:0032259">
    <property type="term" value="P:methylation"/>
    <property type="evidence" value="ECO:0007669"/>
    <property type="project" value="UniProtKB-KW"/>
</dbReference>
<dbReference type="InterPro" id="IPR029063">
    <property type="entry name" value="SAM-dependent_MTases_sf"/>
</dbReference>
<protein>
    <recommendedName>
        <fullName evidence="4">DNA methylase N-4/N-6 domain-containing protein</fullName>
    </recommendedName>
</protein>